<evidence type="ECO:0000256" key="3">
    <source>
        <dbReference type="ARBA" id="ARBA00022741"/>
    </source>
</evidence>
<dbReference type="SMART" id="SM00382">
    <property type="entry name" value="AAA"/>
    <property type="match status" value="1"/>
</dbReference>
<dbReference type="STRING" id="1802485.A2V97_01220"/>
<dbReference type="GO" id="GO:0005524">
    <property type="term" value="F:ATP binding"/>
    <property type="evidence" value="ECO:0007669"/>
    <property type="project" value="UniProtKB-KW"/>
</dbReference>
<dbReference type="EMBL" id="MGFX01000006">
    <property type="protein sequence ID" value="OGM15237.1"/>
    <property type="molecule type" value="Genomic_DNA"/>
</dbReference>
<dbReference type="PANTHER" id="PTHR46743:SF2">
    <property type="entry name" value="TEICHOIC ACIDS EXPORT ATP-BINDING PROTEIN TAGH"/>
    <property type="match status" value="1"/>
</dbReference>
<keyword evidence="4" id="KW-0067">ATP-binding</keyword>
<evidence type="ECO:0000313" key="6">
    <source>
        <dbReference type="EMBL" id="OGM15237.1"/>
    </source>
</evidence>
<dbReference type="InterPro" id="IPR015860">
    <property type="entry name" value="ABC_transpr_TagH-like"/>
</dbReference>
<comment type="caution">
    <text evidence="6">The sequence shown here is derived from an EMBL/GenBank/DDBJ whole genome shotgun (WGS) entry which is preliminary data.</text>
</comment>
<feature type="domain" description="ABC transporter" evidence="5">
    <location>
        <begin position="16"/>
        <end position="252"/>
    </location>
</feature>
<dbReference type="InterPro" id="IPR027417">
    <property type="entry name" value="P-loop_NTPase"/>
</dbReference>
<sequence length="252" mass="28453">MERKKIEMNFTNSNVVKLQRVSKKYEFANIYSSLSEYFLVGSKSKPFWALKNINLEIKKGEKVGLIGPNGAGKTTLLSIISGITTPDKGCVDIRGKVISIIELEAGFHIELSGVENIFLNGMILGMSKEGIKRRLKTIINFAGIGKFIEQPMYSYSEGMKLRVAFSVAAHCDFDTLVLDENISVGDIDFQKKSLSKIREFFSKRKTIVIATHYLDFLQKTCERVIWLNNGRIVEDGPVEKVIKRYIKENGNI</sequence>
<evidence type="ECO:0000256" key="2">
    <source>
        <dbReference type="ARBA" id="ARBA00022448"/>
    </source>
</evidence>
<dbReference type="CDD" id="cd03220">
    <property type="entry name" value="ABC_KpsT_Wzt"/>
    <property type="match status" value="1"/>
</dbReference>
<keyword evidence="2" id="KW-0813">Transport</keyword>
<reference evidence="6 7" key="1">
    <citation type="journal article" date="2016" name="Nat. Commun.">
        <title>Thousands of microbial genomes shed light on interconnected biogeochemical processes in an aquifer system.</title>
        <authorList>
            <person name="Anantharaman K."/>
            <person name="Brown C.T."/>
            <person name="Hug L.A."/>
            <person name="Sharon I."/>
            <person name="Castelle C.J."/>
            <person name="Probst A.J."/>
            <person name="Thomas B.C."/>
            <person name="Singh A."/>
            <person name="Wilkins M.J."/>
            <person name="Karaoz U."/>
            <person name="Brodie E.L."/>
            <person name="Williams K.H."/>
            <person name="Hubbard S.S."/>
            <person name="Banfield J.F."/>
        </authorList>
    </citation>
    <scope>NUCLEOTIDE SEQUENCE [LARGE SCALE GENOMIC DNA]</scope>
</reference>
<dbReference type="InterPro" id="IPR003593">
    <property type="entry name" value="AAA+_ATPase"/>
</dbReference>
<dbReference type="SUPFAM" id="SSF52540">
    <property type="entry name" value="P-loop containing nucleoside triphosphate hydrolases"/>
    <property type="match status" value="1"/>
</dbReference>
<accession>A0A1F7XJP3</accession>
<dbReference type="InterPro" id="IPR050683">
    <property type="entry name" value="Bact_Polysacc_Export_ATP-bd"/>
</dbReference>
<evidence type="ECO:0000256" key="4">
    <source>
        <dbReference type="ARBA" id="ARBA00022840"/>
    </source>
</evidence>
<evidence type="ECO:0000259" key="5">
    <source>
        <dbReference type="PROSITE" id="PS50893"/>
    </source>
</evidence>
<evidence type="ECO:0000313" key="7">
    <source>
        <dbReference type="Proteomes" id="UP000177382"/>
    </source>
</evidence>
<name>A0A1F7XJP3_9BACT</name>
<proteinExistence type="inferred from homology"/>
<dbReference type="GO" id="GO:0016020">
    <property type="term" value="C:membrane"/>
    <property type="evidence" value="ECO:0007669"/>
    <property type="project" value="InterPro"/>
</dbReference>
<protein>
    <recommendedName>
        <fullName evidence="5">ABC transporter domain-containing protein</fullName>
    </recommendedName>
</protein>
<keyword evidence="3" id="KW-0547">Nucleotide-binding</keyword>
<dbReference type="Gene3D" id="3.40.50.300">
    <property type="entry name" value="P-loop containing nucleotide triphosphate hydrolases"/>
    <property type="match status" value="1"/>
</dbReference>
<gene>
    <name evidence="6" type="ORF">A2V97_01220</name>
</gene>
<dbReference type="GO" id="GO:0016887">
    <property type="term" value="F:ATP hydrolysis activity"/>
    <property type="evidence" value="ECO:0007669"/>
    <property type="project" value="InterPro"/>
</dbReference>
<comment type="similarity">
    <text evidence="1">Belongs to the ABC transporter superfamily.</text>
</comment>
<dbReference type="Proteomes" id="UP000177382">
    <property type="component" value="Unassembled WGS sequence"/>
</dbReference>
<dbReference type="Pfam" id="PF00005">
    <property type="entry name" value="ABC_tran"/>
    <property type="match status" value="1"/>
</dbReference>
<dbReference type="GO" id="GO:0140359">
    <property type="term" value="F:ABC-type transporter activity"/>
    <property type="evidence" value="ECO:0007669"/>
    <property type="project" value="InterPro"/>
</dbReference>
<dbReference type="InterPro" id="IPR003439">
    <property type="entry name" value="ABC_transporter-like_ATP-bd"/>
</dbReference>
<dbReference type="PROSITE" id="PS50893">
    <property type="entry name" value="ABC_TRANSPORTER_2"/>
    <property type="match status" value="1"/>
</dbReference>
<organism evidence="6 7">
    <name type="scientific">Candidatus Woesebacteria bacterium RBG_16_42_24</name>
    <dbReference type="NCBI Taxonomy" id="1802485"/>
    <lineage>
        <taxon>Bacteria</taxon>
        <taxon>Candidatus Woeseibacteriota</taxon>
    </lineage>
</organism>
<dbReference type="PANTHER" id="PTHR46743">
    <property type="entry name" value="TEICHOIC ACIDS EXPORT ATP-BINDING PROTEIN TAGH"/>
    <property type="match status" value="1"/>
</dbReference>
<dbReference type="AlphaFoldDB" id="A0A1F7XJP3"/>
<evidence type="ECO:0000256" key="1">
    <source>
        <dbReference type="ARBA" id="ARBA00005417"/>
    </source>
</evidence>